<gene>
    <name evidence="6" type="ORF">JOC58_004490</name>
</gene>
<dbReference type="Gene3D" id="2.170.16.10">
    <property type="entry name" value="Hedgehog/Intein (Hint) domain"/>
    <property type="match status" value="1"/>
</dbReference>
<dbReference type="InterPro" id="IPR022385">
    <property type="entry name" value="Rhs_assc_core"/>
</dbReference>
<dbReference type="Pfam" id="PF25023">
    <property type="entry name" value="TEN_YD-shell"/>
    <property type="match status" value="3"/>
</dbReference>
<feature type="region of interest" description="Disordered" evidence="4">
    <location>
        <begin position="1275"/>
        <end position="1296"/>
    </location>
</feature>
<dbReference type="SMART" id="SM00306">
    <property type="entry name" value="HintN"/>
    <property type="match status" value="1"/>
</dbReference>
<proteinExistence type="predicted"/>
<dbReference type="InterPro" id="IPR036844">
    <property type="entry name" value="Hint_dom_sf"/>
</dbReference>
<dbReference type="PANTHER" id="PTHR32305:SF15">
    <property type="entry name" value="PROTEIN RHSA-RELATED"/>
    <property type="match status" value="1"/>
</dbReference>
<sequence>MRRFAMFLRWSMLVAVLVAVGYGLTTHVAKAAVSNTYSIAPGQTITFQHYYSSGVTVFLEGNSYEYAIYKSNRDVSSYGMYSARRSINLAPSNILVVANSSSTTMIVDSKAKVLNVADSASGLVALQHYTVSPGGSVLVSNYDDNNSQTIQVGGVNANVNINASGQYSTFTSKKSGGTETLVKGGSVIITNRDTSSYDIYGAARVIGINSSSVPANFLYNVQPKQAVQAINKSDQSGYVYIEGGSYEFVLYDEDDSIASSGKTTSATKYVQSGQRIVITNPNTSNLVVSGPYHIFAASDQVEPPTVTKTLGAGASIKVHNSSAEQIKLLMNGTYDYAEYDASGDVADYRSGSTLSNYLLPIGHTVVFTNTSSPNPVTVKIPKEQSQISDSANPALYRYNLPPGGSLEANNLTHNNATIQTNGRYDYAFYDSLGIMKYGTYVSNSSFLLQNGQRVAFTNVGVTTDTIYAPYEAFRFSFRSQPITFTRTLEPGQTIKALNISRYSFPVLTNGQHHYVVYDQADNRVASYGNPIKAENHTVTKDQKAIITNSYNTPLTVTGPADAFDWSNRTEPALYKGYLNAGQSLKLSNTSPANFNLYTEGTYDQASYKADQSLRSLDHNRTQTSLPLYTGERTTITNSASTQFVLLTPYDVTTVQASANPALLIKQLAINQSMDFINRAQTSETVYFTGRHDLMDYTAAGAPDNYLYHTTTTYRATDAGQRLGVMNTDEQPIEAYAAFELFTGADREHPVTFHKVLNNGQSLNMTNTADKLFNLYSVGDVYDYVERKPGGEVNELELMHDDKINAITAGYKLAVTGSGAAPSIIEGPYDAFDIQARTNPALIKRTLKADEYVDAVNIEAVDSIVRIKGDYGYARYGNDGTLTNYTYRVTAASKQELPSGGRIGIQNSDESDIIVYAPFESFKLQNRQHPVTFKTVLSSDQTIAYQQTILNPATLYTEGTYDYARYKTDGNPEDYAVNETTRATYLSKTDRYVISAAPNQQVTVSGSYDAFNATTVQGRPVTTKMLEPGESYSVRNISPGSFNLKVEGTHAYQIYNEDGTLTSSGDNNTWSAHTVLSGARIVITNVDTKPATVWAPAEAIRVTQGNDLLNKSLSNGQSMKAMNTSGGIARLTINGKYDVTVYDASHEATTTYARLSTDTTVAIPAGGYAILTGRQSVATTIRADKEHFFFTDAEHEALSIYSLGADKMLKAQNVSNQSHTLTPSGSFSYWIEQAAEQNGNGPVAIGGGNTAIIRNTSGKTIEVYSPYGLFRWEETTDPVIPAPTPPSGQPVSSLDPSSYDPQTFYADPIDTSTGAQIINKTMLSAHGSVDIPFQAQYYSLLQGSGAMGKGWSHNYAMRLQKNAKDGSVDIYWNDFRHNTFTRQADGTYASSQKSVRNDQLRANSDGSYTLSRYDRTNLQFAADGKLQSIGNSGGITLNAQYNTSGKLSGIIEPSTGAKLVLNYDSSGRINAISDQAGRTAHFDYDATGRLITLTRPNGIKDEYTYNNNHQIITGKLDGTQVFTNSYDSKGRILKQSDGIAGHETQLAYSQGEGTLTTTITDRNGNVQKRIHDVNYQLIGVQDALNGKTTYTYDEKGNRTSITNALNQTARFEYDAKGNVVKVTDPSGQSLTMTYDGLGNLLNATGPDGSSMTSTYDNQGRLLSTTNGEGQKIAYTYNEQGMLISATDPRGGNIQYGYANSRLNKVTQPTGEVTLIGYDEAGRMTSQTDADGNTASLVYNDDDQLAAVVDELNHKISYTYDGHDQLTSVTDAKGNVTRYAYDANGQLTGMTDALGGKIGIQYDAEGRMIGVSDPLGRKTSFVYDKAGRLLSETNAQGASIRYAYDALGRPIEARDALSNKIYTVEYDTAGNPVKMTDALGHTYTSTYNQLNQLTQFTDPLQRKTSYSYDKLGQLTNVSDAIEGHTSQALDAFGQITKMLDANGNATGYEYDALGRLIQEKDATGSSHTYQYNKIGLLSQETDKNGRNTDYTYDAAGNVMRFADEAGNVSYKYDENGNILSVTGSDGKVLRRTFDALNRVETYTDGEGHTIGYSYDAAGQLITLTYPDGKKVHYTYDSVGRMSTVTDWNGHKTSYSYDANGRLTSISHANGTKENRSYNVAGQLTTLTLLNPDGSTMAETNYTYDAAGNVIQEDGGEVQNPLNSVTYDVYGPGLSPDLNDVMIQSGIAGAATEMSGDSSSVQQDVYNPSEANHSVAEADYTDAANANAMDNANAATSSTTVTEDTYGLYGDLQMTYTADNRLATVNGQPVRYDAEGNMLHGPLNGSMQDYRYDARNRLIQAGGVSYGYDNENNRNAITVDGKTTRFVINPHANLSQVLMETDAQGSPQAWYVYGLGLISREDAAGNEQTYHYDLRGSTIALTDANGQITDTYTYDTYGEQLEHIGDSQQPFQYNGRDGVQTDPNGLYQMRARYYNPEIKRFVNRDVVTGSIGNGLTMNRYAYVNGNPVSYIDPFGLSADGAEWLKQGGSFLADVTPVVGSVKAWQQAITGVNYVTGEQLTIGDRVSDAAGGLVGLIPIPGSKYAGKYTVKGLIWTGEKAADLFGWGKKAEKSATKLINECNCFTVGTKVKTDQGEKNIEDIQVGDLVLSRDEATDKQAYKKVTATFSHMTDELYVIEVGDQKIESTYNHPFWVDGKGWIFAKDLQVGDLLVKDDGSMLNIKNIQHEKRQARVYNMTVADFHTYFVSDLGIWVHNTNDNCDINSVGKVVSELNHPVLDNTRVGSALKNDFYHNFDNIIDNYVMDAQRFDLPNKKGHIDSLYQIEGSMVKYETEYVKTKNNAPEMVKNKRIIDGVFEWVVDPTTNTVPHRTFIPGGKVTGKINQWGR</sequence>
<keyword evidence="3" id="KW-0677">Repeat</keyword>
<dbReference type="InterPro" id="IPR045351">
    <property type="entry name" value="DUF6531"/>
</dbReference>
<dbReference type="InterPro" id="IPR030934">
    <property type="entry name" value="Intein_C"/>
</dbReference>
<dbReference type="Gene3D" id="2.180.10.10">
    <property type="entry name" value="RHS repeat-associated core"/>
    <property type="match status" value="4"/>
</dbReference>
<dbReference type="Pfam" id="PF07591">
    <property type="entry name" value="PT-HINT"/>
    <property type="match status" value="1"/>
</dbReference>
<dbReference type="RefSeq" id="WP_188778509.1">
    <property type="nucleotide sequence ID" value="NZ_BMMB01000019.1"/>
</dbReference>
<dbReference type="Proteomes" id="UP001185028">
    <property type="component" value="Unassembled WGS sequence"/>
</dbReference>
<comment type="caution">
    <text evidence="6">The sequence shown here is derived from an EMBL/GenBank/DDBJ whole genome shotgun (WGS) entry which is preliminary data.</text>
</comment>
<reference evidence="6 7" key="1">
    <citation type="submission" date="2023-07" db="EMBL/GenBank/DDBJ databases">
        <title>Genomic Encyclopedia of Type Strains, Phase IV (KMG-IV): sequencing the most valuable type-strain genomes for metagenomic binning, comparative biology and taxonomic classification.</title>
        <authorList>
            <person name="Goeker M."/>
        </authorList>
    </citation>
    <scope>NUCLEOTIDE SEQUENCE [LARGE SCALE GENOMIC DNA]</scope>
    <source>
        <strain evidence="6 7">DSM 22170</strain>
    </source>
</reference>
<dbReference type="InterPro" id="IPR031325">
    <property type="entry name" value="RHS_repeat"/>
</dbReference>
<dbReference type="PROSITE" id="PS50818">
    <property type="entry name" value="INTEIN_C_TER"/>
    <property type="match status" value="1"/>
</dbReference>
<dbReference type="InterPro" id="IPR006141">
    <property type="entry name" value="Intein_N"/>
</dbReference>
<dbReference type="InterPro" id="IPR050708">
    <property type="entry name" value="T6SS_VgrG/RHS"/>
</dbReference>
<dbReference type="Pfam" id="PF05593">
    <property type="entry name" value="RHS_repeat"/>
    <property type="match status" value="4"/>
</dbReference>
<protein>
    <submittedName>
        <fullName evidence="6">RHS repeat-associated protein</fullName>
    </submittedName>
</protein>
<evidence type="ECO:0000259" key="5">
    <source>
        <dbReference type="SMART" id="SM00306"/>
    </source>
</evidence>
<dbReference type="InterPro" id="IPR027797">
    <property type="entry name" value="PT-TG_dom"/>
</dbReference>
<comment type="subcellular location">
    <subcellularLocation>
        <location evidence="1">Secreted</location>
    </subcellularLocation>
</comment>
<feature type="domain" description="Hint" evidence="5">
    <location>
        <begin position="2577"/>
        <end position="2671"/>
    </location>
</feature>
<evidence type="ECO:0000256" key="1">
    <source>
        <dbReference type="ARBA" id="ARBA00004613"/>
    </source>
</evidence>
<dbReference type="NCBIfam" id="TIGR01643">
    <property type="entry name" value="YD_repeat_2x"/>
    <property type="match status" value="13"/>
</dbReference>
<evidence type="ECO:0000313" key="6">
    <source>
        <dbReference type="EMBL" id="MDR6246545.1"/>
    </source>
</evidence>
<evidence type="ECO:0000313" key="7">
    <source>
        <dbReference type="Proteomes" id="UP001185028"/>
    </source>
</evidence>
<dbReference type="EMBL" id="JAVDQH010000032">
    <property type="protein sequence ID" value="MDR6246545.1"/>
    <property type="molecule type" value="Genomic_DNA"/>
</dbReference>
<organism evidence="6 7">
    <name type="scientific">Paenibacillus hunanensis</name>
    <dbReference type="NCBI Taxonomy" id="539262"/>
    <lineage>
        <taxon>Bacteria</taxon>
        <taxon>Bacillati</taxon>
        <taxon>Bacillota</taxon>
        <taxon>Bacilli</taxon>
        <taxon>Bacillales</taxon>
        <taxon>Paenibacillaceae</taxon>
        <taxon>Paenibacillus</taxon>
    </lineage>
</organism>
<dbReference type="SUPFAM" id="SSF51294">
    <property type="entry name" value="Hedgehog/intein (Hint) domain"/>
    <property type="match status" value="1"/>
</dbReference>
<dbReference type="PROSITE" id="PS50817">
    <property type="entry name" value="INTEIN_N_TER"/>
    <property type="match status" value="1"/>
</dbReference>
<dbReference type="Pfam" id="PF20148">
    <property type="entry name" value="DUF6531"/>
    <property type="match status" value="1"/>
</dbReference>
<name>A0ABU1J5M4_9BACL</name>
<dbReference type="InterPro" id="IPR056823">
    <property type="entry name" value="TEN-like_YD-shell"/>
</dbReference>
<accession>A0ABU1J5M4</accession>
<dbReference type="NCBIfam" id="TIGR03696">
    <property type="entry name" value="Rhs_assc_core"/>
    <property type="match status" value="1"/>
</dbReference>
<dbReference type="PANTHER" id="PTHR32305">
    <property type="match status" value="1"/>
</dbReference>
<keyword evidence="7" id="KW-1185">Reference proteome</keyword>
<evidence type="ECO:0000256" key="3">
    <source>
        <dbReference type="ARBA" id="ARBA00022737"/>
    </source>
</evidence>
<keyword evidence="2" id="KW-0964">Secreted</keyword>
<dbReference type="InterPro" id="IPR003587">
    <property type="entry name" value="Hint_dom_N"/>
</dbReference>
<evidence type="ECO:0000256" key="2">
    <source>
        <dbReference type="ARBA" id="ARBA00022525"/>
    </source>
</evidence>
<evidence type="ECO:0000256" key="4">
    <source>
        <dbReference type="SAM" id="MobiDB-lite"/>
    </source>
</evidence>
<dbReference type="CDD" id="cd00081">
    <property type="entry name" value="Hint"/>
    <property type="match status" value="1"/>
</dbReference>
<dbReference type="InterPro" id="IPR006530">
    <property type="entry name" value="YD"/>
</dbReference>
<dbReference type="Pfam" id="PF14449">
    <property type="entry name" value="PT-TG"/>
    <property type="match status" value="1"/>
</dbReference>